<keyword evidence="2" id="KW-1185">Reference proteome</keyword>
<name>D3VJ05_XENNA</name>
<dbReference type="KEGG" id="xne:XNC1_2808"/>
<dbReference type="Proteomes" id="UP000008075">
    <property type="component" value="Chromosome"/>
</dbReference>
<dbReference type="EMBL" id="FN667742">
    <property type="protein sequence ID" value="CBJ90862.1"/>
    <property type="molecule type" value="Genomic_DNA"/>
</dbReference>
<reference evidence="1 2" key="1">
    <citation type="journal article" date="2011" name="PLoS ONE">
        <title>The entomopathogenic bacterial endosymbionts xenorhabdus and photorhabdus: convergent lifestyles from divergent genomes.</title>
        <authorList>
            <person name="Chaston J.M."/>
            <person name="Suen G."/>
            <person name="Tucker S.L."/>
            <person name="Andersen A.W."/>
            <person name="Bhasin A."/>
            <person name="Bode E."/>
            <person name="Bode H.B."/>
            <person name="Brachmann A.O."/>
            <person name="Cowles C.E."/>
            <person name="Cowles K.N."/>
            <person name="Darby C."/>
            <person name="de Leon L."/>
            <person name="Drace K."/>
            <person name="Du Z."/>
            <person name="Givaudan A."/>
            <person name="Herbert Tran E.E."/>
            <person name="Jewell K.A."/>
            <person name="Knack J.J."/>
            <person name="Krasomil-Osterfeld K.C."/>
            <person name="Kukor R."/>
            <person name="Lanois A."/>
            <person name="Latreille P."/>
            <person name="Leimgruber N.K."/>
            <person name="Lipke C.M."/>
            <person name="Liu R."/>
            <person name="Lu X."/>
            <person name="Martens E.C."/>
            <person name="Marri P.R."/>
            <person name="Medigue C."/>
            <person name="Menard M.L."/>
            <person name="Miller N.M."/>
            <person name="Morales-Soto N."/>
            <person name="Norton S."/>
            <person name="Ogier J.C."/>
            <person name="Orchard S.S."/>
            <person name="Park D."/>
            <person name="Park Y."/>
            <person name="Qurollo B.A."/>
            <person name="Sugar D.R."/>
            <person name="Richards G.R."/>
            <person name="Rouy Z."/>
            <person name="Slominski B."/>
            <person name="Slominski K."/>
            <person name="Snyder H."/>
            <person name="Tjaden B.C."/>
            <person name="van der Hoeven R."/>
            <person name="Welch R.D."/>
            <person name="Wheeler C."/>
            <person name="Xiang B."/>
            <person name="Barbazuk B."/>
            <person name="Gaudriault S."/>
            <person name="Goodner B."/>
            <person name="Slater S.C."/>
            <person name="Forst S."/>
            <person name="Goldman B.S."/>
            <person name="Goodrich-Blair H."/>
        </authorList>
    </citation>
    <scope>NUCLEOTIDE SEQUENCE [LARGE SCALE GENOMIC DNA]</scope>
    <source>
        <strain evidence="2">ATCC 19061 / DSM 3370 / CCUG 14189 / LMG 1036 / NCIMB 9965 / AN6</strain>
    </source>
</reference>
<dbReference type="HOGENOM" id="CLU_3190823_0_0_6"/>
<gene>
    <name evidence="1" type="ordered locus">XNC1_2808</name>
</gene>
<sequence length="46" mass="5658">MGFYFSPFLTKFMQSKNKLEMKLYLHHITPNFQHKYSFSDLLQRIT</sequence>
<organism evidence="1 2">
    <name type="scientific">Xenorhabdus nematophila (strain ATCC 19061 / DSM 3370 / CCUG 14189 / LMG 1036 / NCIMB 9965 / AN6)</name>
    <dbReference type="NCBI Taxonomy" id="406817"/>
    <lineage>
        <taxon>Bacteria</taxon>
        <taxon>Pseudomonadati</taxon>
        <taxon>Pseudomonadota</taxon>
        <taxon>Gammaproteobacteria</taxon>
        <taxon>Enterobacterales</taxon>
        <taxon>Morganellaceae</taxon>
        <taxon>Xenorhabdus</taxon>
    </lineage>
</organism>
<proteinExistence type="predicted"/>
<accession>D3VJ05</accession>
<dbReference type="AlphaFoldDB" id="D3VJ05"/>
<evidence type="ECO:0000313" key="2">
    <source>
        <dbReference type="Proteomes" id="UP000008075"/>
    </source>
</evidence>
<protein>
    <submittedName>
        <fullName evidence="1">Uncharacterized protein</fullName>
    </submittedName>
</protein>
<evidence type="ECO:0000313" key="1">
    <source>
        <dbReference type="EMBL" id="CBJ90862.1"/>
    </source>
</evidence>